<dbReference type="PANTHER" id="PTHR43537:SF43">
    <property type="entry name" value="GNTR-FAMILY TRANSCRIPTIONAL REGULATOR"/>
    <property type="match status" value="1"/>
</dbReference>
<keyword evidence="3" id="KW-0804">Transcription</keyword>
<feature type="domain" description="HTH gntR-type" evidence="4">
    <location>
        <begin position="7"/>
        <end position="75"/>
    </location>
</feature>
<evidence type="ECO:0000256" key="1">
    <source>
        <dbReference type="ARBA" id="ARBA00023015"/>
    </source>
</evidence>
<organism evidence="5 6">
    <name type="scientific">Halanaerobium congolense</name>
    <dbReference type="NCBI Taxonomy" id="54121"/>
    <lineage>
        <taxon>Bacteria</taxon>
        <taxon>Bacillati</taxon>
        <taxon>Bacillota</taxon>
        <taxon>Clostridia</taxon>
        <taxon>Halanaerobiales</taxon>
        <taxon>Halanaerobiaceae</taxon>
        <taxon>Halanaerobium</taxon>
    </lineage>
</organism>
<dbReference type="PRINTS" id="PR00035">
    <property type="entry name" value="HTHGNTR"/>
</dbReference>
<dbReference type="PROSITE" id="PS50949">
    <property type="entry name" value="HTH_GNTR"/>
    <property type="match status" value="1"/>
</dbReference>
<dbReference type="EMBL" id="FNEH01000002">
    <property type="protein sequence ID" value="SDI15979.1"/>
    <property type="molecule type" value="Genomic_DNA"/>
</dbReference>
<evidence type="ECO:0000313" key="6">
    <source>
        <dbReference type="Proteomes" id="UP000198945"/>
    </source>
</evidence>
<dbReference type="InterPro" id="IPR011711">
    <property type="entry name" value="GntR_C"/>
</dbReference>
<keyword evidence="2 5" id="KW-0238">DNA-binding</keyword>
<name>A0A1G8IAF3_9FIRM</name>
<protein>
    <submittedName>
        <fullName evidence="5">DNA-binding transcriptional regulator, FadR family</fullName>
    </submittedName>
</protein>
<keyword evidence="1" id="KW-0805">Transcription regulation</keyword>
<accession>A0A1G8IAF3</accession>
<dbReference type="SMART" id="SM00895">
    <property type="entry name" value="FCD"/>
    <property type="match status" value="1"/>
</dbReference>
<dbReference type="Proteomes" id="UP000198945">
    <property type="component" value="Unassembled WGS sequence"/>
</dbReference>
<sequence length="235" mass="27182">MKAIKTNKRYKLVIEAIQNYIIENNLEAGDRLPTENELAEKLQVGRSSVREAVKSLEVLGVIETKAGEGMFVRTFNFLPILENLPYSMMFDRDDLSEVLEIRITLELANLKKVIENIDDEHLKKIELVVEKMKMARKTNDIVAFVEADERFHELLFEPVDNELLKKLLGIFWTLLENAKDFSKLADPNLPAGYKKHRAIYQALAERDHDKLYDLMERHYEASKKHIAANQLKVGV</sequence>
<dbReference type="CDD" id="cd07377">
    <property type="entry name" value="WHTH_GntR"/>
    <property type="match status" value="1"/>
</dbReference>
<gene>
    <name evidence="5" type="ORF">SAMN04515654_102110</name>
</gene>
<dbReference type="RefSeq" id="WP_167357529.1">
    <property type="nucleotide sequence ID" value="NZ_FNEH01000002.1"/>
</dbReference>
<dbReference type="InterPro" id="IPR008920">
    <property type="entry name" value="TF_FadR/GntR_C"/>
</dbReference>
<dbReference type="SUPFAM" id="SSF46785">
    <property type="entry name" value="Winged helix' DNA-binding domain"/>
    <property type="match status" value="1"/>
</dbReference>
<dbReference type="GO" id="GO:0003677">
    <property type="term" value="F:DNA binding"/>
    <property type="evidence" value="ECO:0007669"/>
    <property type="project" value="UniProtKB-KW"/>
</dbReference>
<dbReference type="InterPro" id="IPR036388">
    <property type="entry name" value="WH-like_DNA-bd_sf"/>
</dbReference>
<dbReference type="PANTHER" id="PTHR43537">
    <property type="entry name" value="TRANSCRIPTIONAL REGULATOR, GNTR FAMILY"/>
    <property type="match status" value="1"/>
</dbReference>
<evidence type="ECO:0000259" key="4">
    <source>
        <dbReference type="PROSITE" id="PS50949"/>
    </source>
</evidence>
<reference evidence="5 6" key="1">
    <citation type="submission" date="2016-10" db="EMBL/GenBank/DDBJ databases">
        <authorList>
            <person name="de Groot N.N."/>
        </authorList>
    </citation>
    <scope>NUCLEOTIDE SEQUENCE [LARGE SCALE GENOMIC DNA]</scope>
    <source>
        <strain evidence="5 6">WG7</strain>
    </source>
</reference>
<evidence type="ECO:0000256" key="3">
    <source>
        <dbReference type="ARBA" id="ARBA00023163"/>
    </source>
</evidence>
<dbReference type="Pfam" id="PF00392">
    <property type="entry name" value="GntR"/>
    <property type="match status" value="1"/>
</dbReference>
<dbReference type="SMART" id="SM00345">
    <property type="entry name" value="HTH_GNTR"/>
    <property type="match status" value="1"/>
</dbReference>
<dbReference type="Gene3D" id="1.10.10.10">
    <property type="entry name" value="Winged helix-like DNA-binding domain superfamily/Winged helix DNA-binding domain"/>
    <property type="match status" value="1"/>
</dbReference>
<evidence type="ECO:0000256" key="2">
    <source>
        <dbReference type="ARBA" id="ARBA00023125"/>
    </source>
</evidence>
<dbReference type="InterPro" id="IPR000524">
    <property type="entry name" value="Tscrpt_reg_HTH_GntR"/>
</dbReference>
<dbReference type="GO" id="GO:0003700">
    <property type="term" value="F:DNA-binding transcription factor activity"/>
    <property type="evidence" value="ECO:0007669"/>
    <property type="project" value="InterPro"/>
</dbReference>
<dbReference type="Gene3D" id="1.20.120.530">
    <property type="entry name" value="GntR ligand-binding domain-like"/>
    <property type="match status" value="1"/>
</dbReference>
<dbReference type="Pfam" id="PF07729">
    <property type="entry name" value="FCD"/>
    <property type="match status" value="1"/>
</dbReference>
<dbReference type="InterPro" id="IPR036390">
    <property type="entry name" value="WH_DNA-bd_sf"/>
</dbReference>
<dbReference type="SUPFAM" id="SSF48008">
    <property type="entry name" value="GntR ligand-binding domain-like"/>
    <property type="match status" value="1"/>
</dbReference>
<proteinExistence type="predicted"/>
<dbReference type="AlphaFoldDB" id="A0A1G8IAF3"/>
<evidence type="ECO:0000313" key="5">
    <source>
        <dbReference type="EMBL" id="SDI15979.1"/>
    </source>
</evidence>